<evidence type="ECO:0000313" key="11">
    <source>
        <dbReference type="RefSeq" id="XP_042604396.1"/>
    </source>
</evidence>
<dbReference type="RefSeq" id="XP_042604396.1">
    <property type="nucleotide sequence ID" value="XM_042748462.1"/>
</dbReference>
<dbReference type="InterPro" id="IPR000276">
    <property type="entry name" value="GPCR_Rhodpsn"/>
</dbReference>
<evidence type="ECO:0000256" key="3">
    <source>
        <dbReference type="ARBA" id="ARBA00022989"/>
    </source>
</evidence>
<keyword evidence="7" id="KW-0325">Glycoprotein</keyword>
<keyword evidence="4" id="KW-0297">G-protein coupled receptor</keyword>
<sequence length="282" mass="32445">MNNSTMNFTTPEASTNSTNHLFAIITILDIYIYSFNVFLGFPTHFYIILLIVQGTGNGVASDFFILNLSVSEIGICLNSLFSVFYYFTGVLYLRLLGFLLGLLVTGRPLFQCLICVERYLAVVHPVTFLKYKPLRYRVICCTPAWIICLGSCLCCMFTTEQFNYELYIYFYLIQFLLFFSIQLFCLVTVLRALKQSGPGERGRERKEENCMKRRAFRLILITTVTMTNIYMPLIISGFYFILTQQFIVNLFSVGLLCFILAGFVQPVLYLHRAGKLSCFCCF</sequence>
<dbReference type="InterPro" id="IPR017452">
    <property type="entry name" value="GPCR_Rhodpsn_7TM"/>
</dbReference>
<dbReference type="Proteomes" id="UP001155660">
    <property type="component" value="Chromosome B21"/>
</dbReference>
<evidence type="ECO:0000259" key="10">
    <source>
        <dbReference type="PROSITE" id="PS50262"/>
    </source>
</evidence>
<feature type="transmembrane region" description="Helical" evidence="9">
    <location>
        <begin position="214"/>
        <end position="241"/>
    </location>
</feature>
<feature type="transmembrane region" description="Helical" evidence="9">
    <location>
        <begin position="247"/>
        <end position="269"/>
    </location>
</feature>
<keyword evidence="3 9" id="KW-1133">Transmembrane helix</keyword>
<keyword evidence="8" id="KW-0807">Transducer</keyword>
<evidence type="ECO:0000256" key="9">
    <source>
        <dbReference type="SAM" id="Phobius"/>
    </source>
</evidence>
<dbReference type="SUPFAM" id="SSF81321">
    <property type="entry name" value="Family A G protein-coupled receptor-like"/>
    <property type="match status" value="1"/>
</dbReference>
<evidence type="ECO:0000256" key="8">
    <source>
        <dbReference type="ARBA" id="ARBA00023224"/>
    </source>
</evidence>
<evidence type="ECO:0000256" key="1">
    <source>
        <dbReference type="ARBA" id="ARBA00004141"/>
    </source>
</evidence>
<accession>A0A9Q9XMA0</accession>
<keyword evidence="5 9" id="KW-0472">Membrane</keyword>
<keyword evidence="2 9" id="KW-0812">Transmembrane</keyword>
<organism evidence="11">
    <name type="scientific">Cyprinus carpio</name>
    <name type="common">Common carp</name>
    <dbReference type="NCBI Taxonomy" id="7962"/>
    <lineage>
        <taxon>Eukaryota</taxon>
        <taxon>Metazoa</taxon>
        <taxon>Chordata</taxon>
        <taxon>Craniata</taxon>
        <taxon>Vertebrata</taxon>
        <taxon>Euteleostomi</taxon>
        <taxon>Actinopterygii</taxon>
        <taxon>Neopterygii</taxon>
        <taxon>Teleostei</taxon>
        <taxon>Ostariophysi</taxon>
        <taxon>Cypriniformes</taxon>
        <taxon>Cyprinidae</taxon>
        <taxon>Cyprininae</taxon>
        <taxon>Cyprinus</taxon>
    </lineage>
</organism>
<dbReference type="GO" id="GO:0035025">
    <property type="term" value="P:positive regulation of Rho protein signal transduction"/>
    <property type="evidence" value="ECO:0007669"/>
    <property type="project" value="TreeGrafter"/>
</dbReference>
<protein>
    <submittedName>
        <fullName evidence="11">Uracil nucleotide/cysteinyl leukotriene receptor-like</fullName>
    </submittedName>
</protein>
<feature type="transmembrane region" description="Helical" evidence="9">
    <location>
        <begin position="93"/>
        <end position="116"/>
    </location>
</feature>
<comment type="subcellular location">
    <subcellularLocation>
        <location evidence="1">Membrane</location>
        <topology evidence="1">Multi-pass membrane protein</topology>
    </subcellularLocation>
</comment>
<feature type="transmembrane region" description="Helical" evidence="9">
    <location>
        <begin position="171"/>
        <end position="193"/>
    </location>
</feature>
<dbReference type="GO" id="GO:0004930">
    <property type="term" value="F:G protein-coupled receptor activity"/>
    <property type="evidence" value="ECO:0007669"/>
    <property type="project" value="UniProtKB-KW"/>
</dbReference>
<keyword evidence="6" id="KW-0675">Receptor</keyword>
<evidence type="ECO:0000256" key="5">
    <source>
        <dbReference type="ARBA" id="ARBA00023136"/>
    </source>
</evidence>
<evidence type="ECO:0000256" key="7">
    <source>
        <dbReference type="ARBA" id="ARBA00023180"/>
    </source>
</evidence>
<feature type="domain" description="G-protein coupled receptors family 1 profile" evidence="10">
    <location>
        <begin position="43"/>
        <end position="269"/>
    </location>
</feature>
<evidence type="ECO:0000256" key="4">
    <source>
        <dbReference type="ARBA" id="ARBA00023040"/>
    </source>
</evidence>
<dbReference type="PANTHER" id="PTHR24232">
    <property type="entry name" value="G-PROTEIN COUPLED RECEPTOR"/>
    <property type="match status" value="1"/>
</dbReference>
<dbReference type="PROSITE" id="PS50262">
    <property type="entry name" value="G_PROTEIN_RECEP_F1_2"/>
    <property type="match status" value="1"/>
</dbReference>
<gene>
    <name evidence="11" type="primary">LOC122141327</name>
</gene>
<feature type="transmembrane region" description="Helical" evidence="9">
    <location>
        <begin position="64"/>
        <end position="87"/>
    </location>
</feature>
<dbReference type="KEGG" id="ccar:122141327"/>
<dbReference type="AlphaFoldDB" id="A0A9Q9XMA0"/>
<dbReference type="GO" id="GO:0007200">
    <property type="term" value="P:phospholipase C-activating G protein-coupled receptor signaling pathway"/>
    <property type="evidence" value="ECO:0007669"/>
    <property type="project" value="TreeGrafter"/>
</dbReference>
<dbReference type="PANTHER" id="PTHR24232:SF85">
    <property type="entry name" value="G-PROTEIN COUPLED RECEPTOR 4"/>
    <property type="match status" value="1"/>
</dbReference>
<dbReference type="OrthoDB" id="8747610at2759"/>
<reference evidence="11" key="1">
    <citation type="submission" date="2025-08" db="UniProtKB">
        <authorList>
            <consortium name="RefSeq"/>
        </authorList>
    </citation>
    <scope>IDENTIFICATION</scope>
    <source>
        <tissue evidence="11">Muscle</tissue>
    </source>
</reference>
<dbReference type="GeneID" id="122141327"/>
<name>A0A9Q9XMA0_CYPCA</name>
<evidence type="ECO:0000256" key="6">
    <source>
        <dbReference type="ARBA" id="ARBA00023170"/>
    </source>
</evidence>
<dbReference type="Pfam" id="PF00001">
    <property type="entry name" value="7tm_1"/>
    <property type="match status" value="1"/>
</dbReference>
<feature type="transmembrane region" description="Helical" evidence="9">
    <location>
        <begin position="136"/>
        <end position="159"/>
    </location>
</feature>
<proteinExistence type="predicted"/>
<evidence type="ECO:0000256" key="2">
    <source>
        <dbReference type="ARBA" id="ARBA00022692"/>
    </source>
</evidence>
<feature type="transmembrane region" description="Helical" evidence="9">
    <location>
        <begin position="20"/>
        <end position="52"/>
    </location>
</feature>
<dbReference type="GO" id="GO:0005886">
    <property type="term" value="C:plasma membrane"/>
    <property type="evidence" value="ECO:0007669"/>
    <property type="project" value="TreeGrafter"/>
</dbReference>